<comment type="subcellular location">
    <subcellularLocation>
        <location evidence="5">Nucleus</location>
    </subcellularLocation>
</comment>
<dbReference type="GO" id="GO:0007548">
    <property type="term" value="P:sex differentiation"/>
    <property type="evidence" value="ECO:0007669"/>
    <property type="project" value="TreeGrafter"/>
</dbReference>
<feature type="compositionally biased region" description="Polar residues" evidence="6">
    <location>
        <begin position="187"/>
        <end position="197"/>
    </location>
</feature>
<evidence type="ECO:0000256" key="2">
    <source>
        <dbReference type="ARBA" id="ARBA00022833"/>
    </source>
</evidence>
<feature type="DNA-binding region" description="DM" evidence="5">
    <location>
        <begin position="52"/>
        <end position="100"/>
    </location>
</feature>
<feature type="compositionally biased region" description="Basic and acidic residues" evidence="6">
    <location>
        <begin position="174"/>
        <end position="186"/>
    </location>
</feature>
<dbReference type="GO" id="GO:0000978">
    <property type="term" value="F:RNA polymerase II cis-regulatory region sequence-specific DNA binding"/>
    <property type="evidence" value="ECO:0007669"/>
    <property type="project" value="TreeGrafter"/>
</dbReference>
<feature type="region of interest" description="Disordered" evidence="6">
    <location>
        <begin position="169"/>
        <end position="197"/>
    </location>
</feature>
<evidence type="ECO:0000256" key="1">
    <source>
        <dbReference type="ARBA" id="ARBA00022723"/>
    </source>
</evidence>
<evidence type="ECO:0000313" key="9">
    <source>
        <dbReference type="WBParaSite" id="ACRNAN_scaffold79.g25094.t1"/>
    </source>
</evidence>
<proteinExistence type="predicted"/>
<dbReference type="GO" id="GO:0000981">
    <property type="term" value="F:DNA-binding transcription factor activity, RNA polymerase II-specific"/>
    <property type="evidence" value="ECO:0007669"/>
    <property type="project" value="TreeGrafter"/>
</dbReference>
<keyword evidence="8" id="KW-1185">Reference proteome</keyword>
<dbReference type="Pfam" id="PF00751">
    <property type="entry name" value="DM"/>
    <property type="match status" value="2"/>
</dbReference>
<dbReference type="Gene3D" id="4.10.1040.10">
    <property type="entry name" value="DM DNA-binding domain"/>
    <property type="match status" value="2"/>
</dbReference>
<feature type="domain" description="DM" evidence="7">
    <location>
        <begin position="118"/>
        <end position="166"/>
    </location>
</feature>
<dbReference type="WBParaSite" id="ACRNAN_scaffold79.g25094.t1">
    <property type="protein sequence ID" value="ACRNAN_scaffold79.g25094.t1"/>
    <property type="gene ID" value="ACRNAN_scaffold79.g25094"/>
</dbReference>
<feature type="domain" description="DM" evidence="7">
    <location>
        <begin position="52"/>
        <end position="100"/>
    </location>
</feature>
<keyword evidence="3 5" id="KW-0238">DNA-binding</keyword>
<dbReference type="GO" id="GO:0005634">
    <property type="term" value="C:nucleus"/>
    <property type="evidence" value="ECO:0007669"/>
    <property type="project" value="UniProtKB-SubCell"/>
</dbReference>
<dbReference type="AlphaFoldDB" id="A0A914EF99"/>
<accession>A0A914EF99</accession>
<dbReference type="PANTHER" id="PTHR12322:SF125">
    <property type="entry name" value="PROTEIN MALE ABNORMAL 3"/>
    <property type="match status" value="1"/>
</dbReference>
<dbReference type="InterPro" id="IPR036407">
    <property type="entry name" value="DM_DNA-bd_sf"/>
</dbReference>
<dbReference type="SMART" id="SM00301">
    <property type="entry name" value="DM"/>
    <property type="match status" value="2"/>
</dbReference>
<evidence type="ECO:0000313" key="8">
    <source>
        <dbReference type="Proteomes" id="UP000887540"/>
    </source>
</evidence>
<sequence length="400" mass="44679">MLQSSLIQTNPMSSNALLSNQTSGFDHFTLDAPSTPEDDIDVVSITDKKYFCQRCLNHGEEHPRKGHKPFCRYATCICKECSMVEHRRRLNYELSQAKKDPSEGKKDSSGKRIRDPKCARCSAHGEKHALRGHKRATCPYVACECHLCALVENRRKLMAEQIKLRRYQQKAKKEHKEVEQKQRSSVENRSPPAGTSSSIPCFSNFNTMSGFQFAQASASSFNMNADLKFHATNSHEAFLRNFISSSNANDLGQNLPRQSPLPNLSNMTPDQMMNLLRMMSMNMTQLKPENSVLPSPTTEILPNHMFPVVNGCGVQNPSVQNFLNANNSTFMDTLKVSPTSPVLPQPQLLLSFPGIGAIPLATTQPNLAALFQQFQQQLTSSFMTPPMTPPNSLITPNTLF</sequence>
<keyword evidence="2 5" id="KW-0862">Zinc</keyword>
<dbReference type="GO" id="GO:0046872">
    <property type="term" value="F:metal ion binding"/>
    <property type="evidence" value="ECO:0007669"/>
    <property type="project" value="UniProtKB-KW"/>
</dbReference>
<dbReference type="InterPro" id="IPR001275">
    <property type="entry name" value="DM_DNA-bd"/>
</dbReference>
<evidence type="ECO:0000256" key="4">
    <source>
        <dbReference type="ARBA" id="ARBA00023242"/>
    </source>
</evidence>
<organism evidence="8 9">
    <name type="scientific">Acrobeloides nanus</name>
    <dbReference type="NCBI Taxonomy" id="290746"/>
    <lineage>
        <taxon>Eukaryota</taxon>
        <taxon>Metazoa</taxon>
        <taxon>Ecdysozoa</taxon>
        <taxon>Nematoda</taxon>
        <taxon>Chromadorea</taxon>
        <taxon>Rhabditida</taxon>
        <taxon>Tylenchina</taxon>
        <taxon>Cephalobomorpha</taxon>
        <taxon>Cephaloboidea</taxon>
        <taxon>Cephalobidae</taxon>
        <taxon>Acrobeloides</taxon>
    </lineage>
</organism>
<name>A0A914EF99_9BILA</name>
<dbReference type="Proteomes" id="UP000887540">
    <property type="component" value="Unplaced"/>
</dbReference>
<feature type="DNA-binding region" description="DM" evidence="5">
    <location>
        <begin position="118"/>
        <end position="166"/>
    </location>
</feature>
<protein>
    <submittedName>
        <fullName evidence="9">DM domain-containing protein</fullName>
    </submittedName>
</protein>
<keyword evidence="4 5" id="KW-0539">Nucleus</keyword>
<reference evidence="9" key="1">
    <citation type="submission" date="2022-11" db="UniProtKB">
        <authorList>
            <consortium name="WormBaseParasite"/>
        </authorList>
    </citation>
    <scope>IDENTIFICATION</scope>
</reference>
<evidence type="ECO:0000256" key="5">
    <source>
        <dbReference type="PROSITE-ProRule" id="PRU00070"/>
    </source>
</evidence>
<feature type="region of interest" description="Disordered" evidence="6">
    <location>
        <begin position="95"/>
        <end position="115"/>
    </location>
</feature>
<dbReference type="PROSITE" id="PS40000">
    <property type="entry name" value="DM_1"/>
    <property type="match status" value="2"/>
</dbReference>
<dbReference type="PANTHER" id="PTHR12322">
    <property type="entry name" value="DOUBLESEX AND MAB-3 RELATED TRANSCRIPTION FACTOR DMRT"/>
    <property type="match status" value="1"/>
</dbReference>
<evidence type="ECO:0000256" key="3">
    <source>
        <dbReference type="ARBA" id="ARBA00023125"/>
    </source>
</evidence>
<dbReference type="SUPFAM" id="SSF82927">
    <property type="entry name" value="Cysteine-rich DNA binding domain, (DM domain)"/>
    <property type="match status" value="2"/>
</dbReference>
<evidence type="ECO:0000256" key="6">
    <source>
        <dbReference type="SAM" id="MobiDB-lite"/>
    </source>
</evidence>
<dbReference type="PROSITE" id="PS50809">
    <property type="entry name" value="DM_2"/>
    <property type="match status" value="2"/>
</dbReference>
<dbReference type="InterPro" id="IPR026607">
    <property type="entry name" value="DMRT"/>
</dbReference>
<evidence type="ECO:0000259" key="7">
    <source>
        <dbReference type="PROSITE" id="PS50809"/>
    </source>
</evidence>
<feature type="compositionally biased region" description="Basic and acidic residues" evidence="6">
    <location>
        <begin position="96"/>
        <end position="115"/>
    </location>
</feature>
<keyword evidence="1 5" id="KW-0479">Metal-binding</keyword>